<dbReference type="KEGG" id="cam:101497708"/>
<evidence type="ECO:0000313" key="4">
    <source>
        <dbReference type="Proteomes" id="UP000087171"/>
    </source>
</evidence>
<dbReference type="PANTHER" id="PTHR33432:SF22">
    <property type="entry name" value="OS10G0436850 PROTEIN"/>
    <property type="match status" value="1"/>
</dbReference>
<dbReference type="AlphaFoldDB" id="A0A3Q7XW03"/>
<dbReference type="STRING" id="3827.A0A3Q7XW03"/>
<dbReference type="GO" id="GO:0050832">
    <property type="term" value="P:defense response to fungus"/>
    <property type="evidence" value="ECO:0007669"/>
    <property type="project" value="InterPro"/>
</dbReference>
<keyword evidence="4" id="KW-1185">Reference proteome</keyword>
<dbReference type="SMART" id="SM01191">
    <property type="entry name" value="ENT"/>
    <property type="match status" value="1"/>
</dbReference>
<evidence type="ECO:0000259" key="3">
    <source>
        <dbReference type="PROSITE" id="PS51138"/>
    </source>
</evidence>
<dbReference type="Proteomes" id="UP000087171">
    <property type="component" value="Chromosome Ca3"/>
</dbReference>
<dbReference type="PROSITE" id="PS51138">
    <property type="entry name" value="ENT"/>
    <property type="match status" value="1"/>
</dbReference>
<reference evidence="5" key="2">
    <citation type="submission" date="2025-08" db="UniProtKB">
        <authorList>
            <consortium name="RefSeq"/>
        </authorList>
    </citation>
    <scope>IDENTIFICATION</scope>
    <source>
        <tissue evidence="5">Etiolated seedlings</tissue>
    </source>
</reference>
<name>A0A3Q7XW03_CICAR</name>
<dbReference type="InterPro" id="IPR033485">
    <property type="entry name" value="EMSY-LIKE_plant"/>
</dbReference>
<evidence type="ECO:0000313" key="5">
    <source>
        <dbReference type="RefSeq" id="XP_027188206.1"/>
    </source>
</evidence>
<feature type="domain" description="ENT" evidence="3">
    <location>
        <begin position="24"/>
        <end position="111"/>
    </location>
</feature>
<sequence>MDYTHTTNLRTIIDPHGTRDAVNLDHHIHCLEIEAYSSLLKAFIAQSDLLTWGKEELLTELRKELNIADSEHGEILIKINSDESIRRIREQRKMASHPQDYIKANTPGCPSASIGNSIIRLKTPSSAAIYPQMNITRSQASLSSIHIPSAMPPRFNDNLLTAEFVHANTEQSKEMFNYDVQSQSVGRGRVPKGKCQFKQNFHPSESLMLNKRSDLIEIRATDRVIHDVEKMLFSREKPGPVDIEKAKQTLHEQERAIIEALGKLAYVLEGDDGMLRNLQKYS</sequence>
<dbReference type="SUPFAM" id="SSF158639">
    <property type="entry name" value="ENT-like"/>
    <property type="match status" value="1"/>
</dbReference>
<dbReference type="PANTHER" id="PTHR33432">
    <property type="entry name" value="PROTEIN EMSY-LIKE 4"/>
    <property type="match status" value="1"/>
</dbReference>
<accession>A0A3Q7XW03</accession>
<protein>
    <submittedName>
        <fullName evidence="5">Uncharacterized protein LOC101497708 isoform X1</fullName>
    </submittedName>
</protein>
<proteinExistence type="predicted"/>
<dbReference type="PaxDb" id="3827-XP_004493217.1"/>
<organism evidence="4 5">
    <name type="scientific">Cicer arietinum</name>
    <name type="common">Chickpea</name>
    <name type="synonym">Garbanzo</name>
    <dbReference type="NCBI Taxonomy" id="3827"/>
    <lineage>
        <taxon>Eukaryota</taxon>
        <taxon>Viridiplantae</taxon>
        <taxon>Streptophyta</taxon>
        <taxon>Embryophyta</taxon>
        <taxon>Tracheophyta</taxon>
        <taxon>Spermatophyta</taxon>
        <taxon>Magnoliopsida</taxon>
        <taxon>eudicotyledons</taxon>
        <taxon>Gunneridae</taxon>
        <taxon>Pentapetalae</taxon>
        <taxon>rosids</taxon>
        <taxon>fabids</taxon>
        <taxon>Fabales</taxon>
        <taxon>Fabaceae</taxon>
        <taxon>Papilionoideae</taxon>
        <taxon>50 kb inversion clade</taxon>
        <taxon>NPAAA clade</taxon>
        <taxon>Hologalegina</taxon>
        <taxon>IRL clade</taxon>
        <taxon>Cicereae</taxon>
        <taxon>Cicer</taxon>
    </lineage>
</organism>
<gene>
    <name evidence="5" type="primary">LOC101497708</name>
</gene>
<comment type="subcellular location">
    <subcellularLocation>
        <location evidence="1">Nucleus</location>
    </subcellularLocation>
</comment>
<keyword evidence="2" id="KW-0539">Nucleus</keyword>
<dbReference type="InterPro" id="IPR036142">
    <property type="entry name" value="ENT_dom-like_sf"/>
</dbReference>
<dbReference type="GeneID" id="101497708"/>
<dbReference type="Pfam" id="PF03735">
    <property type="entry name" value="ENT"/>
    <property type="match status" value="1"/>
</dbReference>
<dbReference type="GO" id="GO:0005634">
    <property type="term" value="C:nucleus"/>
    <property type="evidence" value="ECO:0007669"/>
    <property type="project" value="UniProtKB-SubCell"/>
</dbReference>
<dbReference type="Gene3D" id="1.10.1240.40">
    <property type="entry name" value="ENT domain"/>
    <property type="match status" value="1"/>
</dbReference>
<dbReference type="InterPro" id="IPR005491">
    <property type="entry name" value="ENT_dom"/>
</dbReference>
<evidence type="ECO:0000256" key="1">
    <source>
        <dbReference type="ARBA" id="ARBA00004123"/>
    </source>
</evidence>
<dbReference type="RefSeq" id="XP_027188206.1">
    <property type="nucleotide sequence ID" value="XM_027332405.1"/>
</dbReference>
<dbReference type="OrthoDB" id="1737049at2759"/>
<evidence type="ECO:0000256" key="2">
    <source>
        <dbReference type="ARBA" id="ARBA00023242"/>
    </source>
</evidence>
<reference evidence="4" key="1">
    <citation type="journal article" date="2013" name="Nat. Biotechnol.">
        <title>Draft genome sequence of chickpea (Cicer arietinum) provides a resource for trait improvement.</title>
        <authorList>
            <person name="Varshney R.K."/>
            <person name="Song C."/>
            <person name="Saxena R.K."/>
            <person name="Azam S."/>
            <person name="Yu S."/>
            <person name="Sharpe A.G."/>
            <person name="Cannon S."/>
            <person name="Baek J."/>
            <person name="Rosen B.D."/>
            <person name="Tar'an B."/>
            <person name="Millan T."/>
            <person name="Zhang X."/>
            <person name="Ramsay L.D."/>
            <person name="Iwata A."/>
            <person name="Wang Y."/>
            <person name="Nelson W."/>
            <person name="Farmer A.D."/>
            <person name="Gaur P.M."/>
            <person name="Soderlund C."/>
            <person name="Penmetsa R.V."/>
            <person name="Xu C."/>
            <person name="Bharti A.K."/>
            <person name="He W."/>
            <person name="Winter P."/>
            <person name="Zhao S."/>
            <person name="Hane J.K."/>
            <person name="Carrasquilla-Garcia N."/>
            <person name="Condie J.A."/>
            <person name="Upadhyaya H.D."/>
            <person name="Luo M.C."/>
            <person name="Thudi M."/>
            <person name="Gowda C.L."/>
            <person name="Singh N.P."/>
            <person name="Lichtenzveig J."/>
            <person name="Gali K.K."/>
            <person name="Rubio J."/>
            <person name="Nadarajan N."/>
            <person name="Dolezel J."/>
            <person name="Bansal K.C."/>
            <person name="Xu X."/>
            <person name="Edwards D."/>
            <person name="Zhang G."/>
            <person name="Kahl G."/>
            <person name="Gil J."/>
            <person name="Singh K.B."/>
            <person name="Datta S.K."/>
            <person name="Jackson S.A."/>
            <person name="Wang J."/>
            <person name="Cook D.R."/>
        </authorList>
    </citation>
    <scope>NUCLEOTIDE SEQUENCE [LARGE SCALE GENOMIC DNA]</scope>
    <source>
        <strain evidence="4">cv. CDC Frontier</strain>
    </source>
</reference>